<dbReference type="VEuPathDB" id="CryptoDB:Cvel_12577"/>
<gene>
    <name evidence="1" type="ORF">Cvel_12577</name>
</gene>
<organism evidence="1">
    <name type="scientific">Chromera velia CCMP2878</name>
    <dbReference type="NCBI Taxonomy" id="1169474"/>
    <lineage>
        <taxon>Eukaryota</taxon>
        <taxon>Sar</taxon>
        <taxon>Alveolata</taxon>
        <taxon>Colpodellida</taxon>
        <taxon>Chromeraceae</taxon>
        <taxon>Chromera</taxon>
    </lineage>
</organism>
<dbReference type="AlphaFoldDB" id="A0A0G4IAJ1"/>
<evidence type="ECO:0000313" key="1">
    <source>
        <dbReference type="EMBL" id="CEM54178.1"/>
    </source>
</evidence>
<dbReference type="EMBL" id="CDMZ01005763">
    <property type="protein sequence ID" value="CEM54178.1"/>
    <property type="molecule type" value="Genomic_DNA"/>
</dbReference>
<protein>
    <submittedName>
        <fullName evidence="1">Uncharacterized protein</fullName>
    </submittedName>
</protein>
<proteinExistence type="predicted"/>
<name>A0A0G4IAJ1_9ALVE</name>
<accession>A0A0G4IAJ1</accession>
<sequence length="105" mass="11805">MFGAFLPAYVALTAEKQFRPPPHIEETVKAQYCEKMLHNLAGGAGKVTLTPATMMTMILGRTARKVLIVDADQEKVEAHLKENPNFKLRVQKRNNADKTPTTRRL</sequence>
<reference evidence="1" key="1">
    <citation type="submission" date="2014-11" db="EMBL/GenBank/DDBJ databases">
        <authorList>
            <person name="Otto D Thomas"/>
            <person name="Naeem Raeece"/>
        </authorList>
    </citation>
    <scope>NUCLEOTIDE SEQUENCE</scope>
</reference>